<sequence length="308" mass="32148">MLVVAALGGNALLQRGQPLTAENQRANVRAASAALADVVRAGHRLVVTHGNGPQVGLLALQGAAYKPDEAYPLDVLGAETGGMIGYMIEQELENALDHAHPVATLLTQVVVDGQDPSFRNPTKFIGPVYSRDEAESRAKAAGWSIAQDGDKWRRVVPSPAPQDIPDLRVLRLLLDQGVIVICTGGGGIPVLRLPDGSMTGIEAVIDKDAASALLARRLGADALLLLTDVDAVYRDFGTDKATKETWLSPQDALQFNAPAGSMAPKLAAAAAFAVEGGLAAIGRLEDATQIIIGAAGTQVSDKSEGKER</sequence>
<dbReference type="GO" id="GO:0008804">
    <property type="term" value="F:carbamate kinase activity"/>
    <property type="evidence" value="ECO:0007669"/>
    <property type="project" value="UniProtKB-EC"/>
</dbReference>
<keyword evidence="3 5" id="KW-0418">Kinase</keyword>
<name>A0ABY6DNB0_9RHOB</name>
<dbReference type="NCBIfam" id="TIGR00746">
    <property type="entry name" value="arcC"/>
    <property type="match status" value="1"/>
</dbReference>
<dbReference type="EMBL" id="CP106739">
    <property type="protein sequence ID" value="UXX85250.1"/>
    <property type="molecule type" value="Genomic_DNA"/>
</dbReference>
<dbReference type="InterPro" id="IPR036393">
    <property type="entry name" value="AceGlu_kinase-like_sf"/>
</dbReference>
<evidence type="ECO:0000256" key="2">
    <source>
        <dbReference type="ARBA" id="ARBA00022679"/>
    </source>
</evidence>
<reference evidence="7" key="1">
    <citation type="submission" date="2022-10" db="EMBL/GenBank/DDBJ databases">
        <title>Roseovarius pelagicus sp. nov., isolated from Arctic seawater.</title>
        <authorList>
            <person name="Hong Y.W."/>
            <person name="Hwang C.Y."/>
        </authorList>
    </citation>
    <scope>NUCLEOTIDE SEQUENCE</scope>
    <source>
        <strain evidence="7">HL-MP18</strain>
        <plasmid evidence="7">unnamed3</plasmid>
    </source>
</reference>
<dbReference type="PIRSF" id="PIRSF000723">
    <property type="entry name" value="Carbamate_kin"/>
    <property type="match status" value="1"/>
</dbReference>
<geneLocation type="plasmid" evidence="7 8">
    <name>unnamed3</name>
</geneLocation>
<dbReference type="RefSeq" id="WP_263049220.1">
    <property type="nucleotide sequence ID" value="NZ_CP106739.1"/>
</dbReference>
<dbReference type="InterPro" id="IPR003964">
    <property type="entry name" value="Carb_kinase"/>
</dbReference>
<dbReference type="Pfam" id="PF00696">
    <property type="entry name" value="AA_kinase"/>
    <property type="match status" value="1"/>
</dbReference>
<dbReference type="Proteomes" id="UP001064087">
    <property type="component" value="Plasmid unnamed3"/>
</dbReference>
<dbReference type="PANTHER" id="PTHR30409">
    <property type="entry name" value="CARBAMATE KINASE"/>
    <property type="match status" value="1"/>
</dbReference>
<feature type="domain" description="Aspartate/glutamate/uridylate kinase" evidence="6">
    <location>
        <begin position="1"/>
        <end position="278"/>
    </location>
</feature>
<evidence type="ECO:0000256" key="5">
    <source>
        <dbReference type="PIRNR" id="PIRNR000723"/>
    </source>
</evidence>
<evidence type="ECO:0000256" key="1">
    <source>
        <dbReference type="ARBA" id="ARBA00011066"/>
    </source>
</evidence>
<dbReference type="SUPFAM" id="SSF53633">
    <property type="entry name" value="Carbamate kinase-like"/>
    <property type="match status" value="1"/>
</dbReference>
<evidence type="ECO:0000259" key="6">
    <source>
        <dbReference type="Pfam" id="PF00696"/>
    </source>
</evidence>
<protein>
    <recommendedName>
        <fullName evidence="4 5">Carbamate kinase</fullName>
    </recommendedName>
</protein>
<dbReference type="InterPro" id="IPR001048">
    <property type="entry name" value="Asp/Glu/Uridylate_kinase"/>
</dbReference>
<keyword evidence="7" id="KW-0614">Plasmid</keyword>
<dbReference type="PRINTS" id="PR01469">
    <property type="entry name" value="CARBMTKINASE"/>
</dbReference>
<evidence type="ECO:0000256" key="3">
    <source>
        <dbReference type="ARBA" id="ARBA00022777"/>
    </source>
</evidence>
<accession>A0ABY6DNB0</accession>
<keyword evidence="8" id="KW-1185">Reference proteome</keyword>
<dbReference type="NCBIfam" id="NF009008">
    <property type="entry name" value="PRK12354.1"/>
    <property type="match status" value="1"/>
</dbReference>
<organism evidence="7 8">
    <name type="scientific">Roseovarius pelagicus</name>
    <dbReference type="NCBI Taxonomy" id="2980108"/>
    <lineage>
        <taxon>Bacteria</taxon>
        <taxon>Pseudomonadati</taxon>
        <taxon>Pseudomonadota</taxon>
        <taxon>Alphaproteobacteria</taxon>
        <taxon>Rhodobacterales</taxon>
        <taxon>Roseobacteraceae</taxon>
        <taxon>Roseovarius</taxon>
    </lineage>
</organism>
<keyword evidence="2 5" id="KW-0808">Transferase</keyword>
<proteinExistence type="inferred from homology"/>
<evidence type="ECO:0000313" key="8">
    <source>
        <dbReference type="Proteomes" id="UP001064087"/>
    </source>
</evidence>
<evidence type="ECO:0000313" key="7">
    <source>
        <dbReference type="EMBL" id="UXX85250.1"/>
    </source>
</evidence>
<dbReference type="Gene3D" id="3.40.1160.10">
    <property type="entry name" value="Acetylglutamate kinase-like"/>
    <property type="match status" value="1"/>
</dbReference>
<evidence type="ECO:0000256" key="4">
    <source>
        <dbReference type="NCBIfam" id="TIGR00746"/>
    </source>
</evidence>
<dbReference type="PANTHER" id="PTHR30409:SF1">
    <property type="entry name" value="CARBAMATE KINASE-RELATED"/>
    <property type="match status" value="1"/>
</dbReference>
<dbReference type="CDD" id="cd04235">
    <property type="entry name" value="AAK_CK"/>
    <property type="match status" value="1"/>
</dbReference>
<gene>
    <name evidence="7" type="primary">arcC</name>
    <name evidence="7" type="ORF">N7U68_20610</name>
</gene>
<comment type="similarity">
    <text evidence="1 5">Belongs to the carbamate kinase family.</text>
</comment>